<proteinExistence type="predicted"/>
<gene>
    <name evidence="2" type="ORF">PMAYCL1PPCAC_11041</name>
</gene>
<evidence type="ECO:0000313" key="3">
    <source>
        <dbReference type="Proteomes" id="UP001328107"/>
    </source>
</evidence>
<keyword evidence="3" id="KW-1185">Reference proteome</keyword>
<reference evidence="3" key="1">
    <citation type="submission" date="2022-10" db="EMBL/GenBank/DDBJ databases">
        <title>Genome assembly of Pristionchus species.</title>
        <authorList>
            <person name="Yoshida K."/>
            <person name="Sommer R.J."/>
        </authorList>
    </citation>
    <scope>NUCLEOTIDE SEQUENCE [LARGE SCALE GENOMIC DNA]</scope>
    <source>
        <strain evidence="3">RS5460</strain>
    </source>
</reference>
<comment type="caution">
    <text evidence="2">The sequence shown here is derived from an EMBL/GenBank/DDBJ whole genome shotgun (WGS) entry which is preliminary data.</text>
</comment>
<name>A0AAN4ZHE1_9BILA</name>
<dbReference type="AlphaFoldDB" id="A0AAN4ZHE1"/>
<protein>
    <submittedName>
        <fullName evidence="2">Uncharacterized protein</fullName>
    </submittedName>
</protein>
<accession>A0AAN4ZHE1</accession>
<evidence type="ECO:0000256" key="1">
    <source>
        <dbReference type="SAM" id="MobiDB-lite"/>
    </source>
</evidence>
<feature type="compositionally biased region" description="Low complexity" evidence="1">
    <location>
        <begin position="15"/>
        <end position="27"/>
    </location>
</feature>
<sequence length="104" mass="11733">MVSRRGGRGQRSLREYGSLGYGSSSLLDSASVVCEEVDVLRGDPDEQEHPESHRRANKYGRHDESQAEYSSRHLDDERDAEVDNEGRHEDDDPSDDLQQSSQLS</sequence>
<evidence type="ECO:0000313" key="2">
    <source>
        <dbReference type="EMBL" id="GMR40846.1"/>
    </source>
</evidence>
<feature type="compositionally biased region" description="Basic and acidic residues" evidence="1">
    <location>
        <begin position="39"/>
        <end position="76"/>
    </location>
</feature>
<feature type="region of interest" description="Disordered" evidence="1">
    <location>
        <begin position="1"/>
        <end position="27"/>
    </location>
</feature>
<feature type="region of interest" description="Disordered" evidence="1">
    <location>
        <begin position="39"/>
        <end position="104"/>
    </location>
</feature>
<dbReference type="Proteomes" id="UP001328107">
    <property type="component" value="Unassembled WGS sequence"/>
</dbReference>
<dbReference type="EMBL" id="BTRK01000003">
    <property type="protein sequence ID" value="GMR40846.1"/>
    <property type="molecule type" value="Genomic_DNA"/>
</dbReference>
<organism evidence="2 3">
    <name type="scientific">Pristionchus mayeri</name>
    <dbReference type="NCBI Taxonomy" id="1317129"/>
    <lineage>
        <taxon>Eukaryota</taxon>
        <taxon>Metazoa</taxon>
        <taxon>Ecdysozoa</taxon>
        <taxon>Nematoda</taxon>
        <taxon>Chromadorea</taxon>
        <taxon>Rhabditida</taxon>
        <taxon>Rhabditina</taxon>
        <taxon>Diplogasteromorpha</taxon>
        <taxon>Diplogasteroidea</taxon>
        <taxon>Neodiplogasteridae</taxon>
        <taxon>Pristionchus</taxon>
    </lineage>
</organism>